<name>A0ABQ9V1S8_SAGOE</name>
<reference evidence="2 3" key="1">
    <citation type="submission" date="2023-05" db="EMBL/GenBank/DDBJ databases">
        <title>B98-5 Cell Line De Novo Hybrid Assembly: An Optical Mapping Approach.</title>
        <authorList>
            <person name="Kananen K."/>
            <person name="Auerbach J.A."/>
            <person name="Kautto E."/>
            <person name="Blachly J.S."/>
        </authorList>
    </citation>
    <scope>NUCLEOTIDE SEQUENCE [LARGE SCALE GENOMIC DNA]</scope>
    <source>
        <strain evidence="2">B95-8</strain>
        <tissue evidence="2">Cell line</tissue>
    </source>
</reference>
<evidence type="ECO:0000256" key="1">
    <source>
        <dbReference type="SAM" id="MobiDB-lite"/>
    </source>
</evidence>
<proteinExistence type="predicted"/>
<feature type="region of interest" description="Disordered" evidence="1">
    <location>
        <begin position="17"/>
        <end position="88"/>
    </location>
</feature>
<keyword evidence="3" id="KW-1185">Reference proteome</keyword>
<feature type="compositionally biased region" description="Polar residues" evidence="1">
    <location>
        <begin position="52"/>
        <end position="63"/>
    </location>
</feature>
<evidence type="ECO:0000313" key="2">
    <source>
        <dbReference type="EMBL" id="KAK2103318.1"/>
    </source>
</evidence>
<protein>
    <submittedName>
        <fullName evidence="2">Uncharacterized protein</fullName>
    </submittedName>
</protein>
<dbReference type="Proteomes" id="UP001266305">
    <property type="component" value="Unassembled WGS sequence"/>
</dbReference>
<sequence>MGQAFFENGPWNKRLLEVGQTDRCTSRSPRAPRGQLSLQGRLGSKERDRRMSSQPAGNQTSPGATEDDSYGSWYIDEPQGGEELQPEG</sequence>
<dbReference type="EMBL" id="JASSZA010000008">
    <property type="protein sequence ID" value="KAK2103318.1"/>
    <property type="molecule type" value="Genomic_DNA"/>
</dbReference>
<feature type="compositionally biased region" description="Low complexity" evidence="1">
    <location>
        <begin position="77"/>
        <end position="88"/>
    </location>
</feature>
<accession>A0ABQ9V1S8</accession>
<organism evidence="2 3">
    <name type="scientific">Saguinus oedipus</name>
    <name type="common">Cotton-top tamarin</name>
    <name type="synonym">Oedipomidas oedipus</name>
    <dbReference type="NCBI Taxonomy" id="9490"/>
    <lineage>
        <taxon>Eukaryota</taxon>
        <taxon>Metazoa</taxon>
        <taxon>Chordata</taxon>
        <taxon>Craniata</taxon>
        <taxon>Vertebrata</taxon>
        <taxon>Euteleostomi</taxon>
        <taxon>Mammalia</taxon>
        <taxon>Eutheria</taxon>
        <taxon>Euarchontoglires</taxon>
        <taxon>Primates</taxon>
        <taxon>Haplorrhini</taxon>
        <taxon>Platyrrhini</taxon>
        <taxon>Cebidae</taxon>
        <taxon>Callitrichinae</taxon>
        <taxon>Saguinus</taxon>
    </lineage>
</organism>
<comment type="caution">
    <text evidence="2">The sequence shown here is derived from an EMBL/GenBank/DDBJ whole genome shotgun (WGS) entry which is preliminary data.</text>
</comment>
<gene>
    <name evidence="2" type="ORF">P7K49_017174</name>
</gene>
<evidence type="ECO:0000313" key="3">
    <source>
        <dbReference type="Proteomes" id="UP001266305"/>
    </source>
</evidence>